<dbReference type="NCBIfam" id="TIGR02017">
    <property type="entry name" value="hutG_amidohyd"/>
    <property type="match status" value="1"/>
</dbReference>
<name>A0A1Z1FFI5_9SPHN</name>
<dbReference type="Proteomes" id="UP000195807">
    <property type="component" value="Plasmid pCME4A9I"/>
</dbReference>
<keyword evidence="3" id="KW-1185">Reference proteome</keyword>
<proteinExistence type="predicted"/>
<protein>
    <submittedName>
        <fullName evidence="1">N-formylglutamate deformylase</fullName>
        <ecNumber evidence="2">3.5.1.68</ecNumber>
    </submittedName>
</protein>
<dbReference type="InterPro" id="IPR010247">
    <property type="entry name" value="HutG_amidohyd"/>
</dbReference>
<accession>A0A1Z1FFI5</accession>
<dbReference type="EMBL" id="CP019603">
    <property type="protein sequence ID" value="ARU17579.1"/>
    <property type="molecule type" value="Genomic_DNA"/>
</dbReference>
<evidence type="ECO:0000313" key="4">
    <source>
        <dbReference type="Proteomes" id="UP000515297"/>
    </source>
</evidence>
<dbReference type="AlphaFoldDB" id="A0A1Z1FFI5"/>
<reference evidence="1 3" key="1">
    <citation type="submission" date="2017-01" db="EMBL/GenBank/DDBJ databases">
        <title>Complete genome sequence of esterase-producing bacterium Croceicoccus marinus E4A9.</title>
        <authorList>
            <person name="Wu Y.-H."/>
            <person name="Cheng H."/>
            <person name="Xu L."/>
            <person name="Huo Y.-Y."/>
            <person name="Wang C.-S."/>
            <person name="Xu X.-W."/>
        </authorList>
    </citation>
    <scope>NUCLEOTIDE SEQUENCE [LARGE SCALE GENOMIC DNA]</scope>
    <source>
        <strain evidence="1 3">E4A9</strain>
        <plasmid evidence="1">pCME4A9I</plasmid>
        <plasmid evidence="3">Plasmid pcme4a9i</plasmid>
    </source>
</reference>
<reference evidence="2 4" key="2">
    <citation type="submission" date="2020-08" db="EMBL/GenBank/DDBJ databases">
        <authorList>
            <person name="Liu G."/>
            <person name="Sun C."/>
        </authorList>
    </citation>
    <scope>NUCLEOTIDE SEQUENCE [LARGE SCALE GENOMIC DNA]</scope>
    <source>
        <strain evidence="2 4">OT19</strain>
        <plasmid evidence="2 4">plas1</plasmid>
    </source>
</reference>
<sequence>MTDWLEIHRGAAPLVVAFPHTGSDLADVDGAFRSPWLARRDADWWVDRLYVFARDLGATTVRTTISRSVIDVNRDPFGVSLYPGQATTELCPTTDFDGEPLYDGEVPDDEEVARRRARWFRPYHAAIDDELARLRSEHPTVVLYDAHSIRSRIPRLFDGELPQFNIGTNGGETCDAALAGAVAAICAQSDHSHVLNGRFRGGWTTRHYGQPAKGIHAIQMELAIRGYADEPDMPTPANWPTPYNPERAAPLAAILSDILKACLAFAYSHQSQED</sequence>
<dbReference type="Gene3D" id="3.40.630.40">
    <property type="entry name" value="Zn-dependent exopeptidases"/>
    <property type="match status" value="1"/>
</dbReference>
<dbReference type="KEGG" id="cman:A9D14_14360"/>
<dbReference type="RefSeq" id="WP_066849360.1">
    <property type="nucleotide sequence ID" value="NZ_CP019603.1"/>
</dbReference>
<geneLocation type="plasmid" evidence="3">
    <name>pcme4a9i</name>
</geneLocation>
<geneLocation type="plasmid" evidence="1">
    <name>pCME4A9I</name>
</geneLocation>
<gene>
    <name evidence="2" type="primary">hutG</name>
    <name evidence="1" type="ORF">A9D14_14360</name>
    <name evidence="2" type="ORF">H4O24_17240</name>
</gene>
<organism evidence="1 3">
    <name type="scientific">Croceicoccus marinus</name>
    <dbReference type="NCBI Taxonomy" id="450378"/>
    <lineage>
        <taxon>Bacteria</taxon>
        <taxon>Pseudomonadati</taxon>
        <taxon>Pseudomonadota</taxon>
        <taxon>Alphaproteobacteria</taxon>
        <taxon>Sphingomonadales</taxon>
        <taxon>Erythrobacteraceae</taxon>
        <taxon>Croceicoccus</taxon>
    </lineage>
</organism>
<keyword evidence="1" id="KW-0614">Plasmid</keyword>
<dbReference type="Pfam" id="PF05013">
    <property type="entry name" value="FGase"/>
    <property type="match status" value="1"/>
</dbReference>
<dbReference type="GO" id="GO:0050129">
    <property type="term" value="F:N-formylglutamate deformylase activity"/>
    <property type="evidence" value="ECO:0007669"/>
    <property type="project" value="UniProtKB-EC"/>
</dbReference>
<dbReference type="Proteomes" id="UP000515297">
    <property type="component" value="Plasmid plas1"/>
</dbReference>
<dbReference type="InterPro" id="IPR007709">
    <property type="entry name" value="N-FG_amidohydro"/>
</dbReference>
<dbReference type="SUPFAM" id="SSF53187">
    <property type="entry name" value="Zn-dependent exopeptidases"/>
    <property type="match status" value="1"/>
</dbReference>
<dbReference type="OrthoDB" id="8716700at2"/>
<geneLocation type="plasmid" evidence="2 4">
    <name>plas1</name>
</geneLocation>
<dbReference type="EMBL" id="CP060053">
    <property type="protein sequence ID" value="QNE06826.1"/>
    <property type="molecule type" value="Genomic_DNA"/>
</dbReference>
<evidence type="ECO:0000313" key="2">
    <source>
        <dbReference type="EMBL" id="QNE06826.1"/>
    </source>
</evidence>
<evidence type="ECO:0000313" key="3">
    <source>
        <dbReference type="Proteomes" id="UP000195807"/>
    </source>
</evidence>
<dbReference type="EC" id="3.5.1.68" evidence="2"/>
<keyword evidence="2" id="KW-0378">Hydrolase</keyword>
<evidence type="ECO:0000313" key="1">
    <source>
        <dbReference type="EMBL" id="ARU17579.1"/>
    </source>
</evidence>
<dbReference type="STRING" id="450378.GCA_001661675_02884"/>